<keyword evidence="4 6" id="KW-0472">Membrane</keyword>
<reference evidence="11 12" key="1">
    <citation type="submission" date="2019-02" db="EMBL/GenBank/DDBJ databases">
        <title>Genomic Encyclopedia of Type Strains, Phase IV (KMG-IV): sequencing the most valuable type-strain genomes for metagenomic binning, comparative biology and taxonomic classification.</title>
        <authorList>
            <person name="Goeker M."/>
        </authorList>
    </citation>
    <scope>NUCLEOTIDE SEQUENCE [LARGE SCALE GENOMIC DNA]</scope>
    <source>
        <strain evidence="11 12">DSM 10617</strain>
    </source>
</reference>
<dbReference type="InterPro" id="IPR000014">
    <property type="entry name" value="PAS"/>
</dbReference>
<dbReference type="Gene3D" id="3.30.450.350">
    <property type="entry name" value="CHASE domain"/>
    <property type="match status" value="1"/>
</dbReference>
<proteinExistence type="predicted"/>
<keyword evidence="3 6" id="KW-1133">Transmembrane helix</keyword>
<dbReference type="Pfam" id="PF03924">
    <property type="entry name" value="CHASE"/>
    <property type="match status" value="1"/>
</dbReference>
<dbReference type="PROSITE" id="PS50839">
    <property type="entry name" value="CHASE"/>
    <property type="match status" value="1"/>
</dbReference>
<evidence type="ECO:0000256" key="6">
    <source>
        <dbReference type="SAM" id="Phobius"/>
    </source>
</evidence>
<dbReference type="SMART" id="SM01079">
    <property type="entry name" value="CHASE"/>
    <property type="match status" value="1"/>
</dbReference>
<comment type="subcellular location">
    <subcellularLocation>
        <location evidence="1">Membrane</location>
    </subcellularLocation>
</comment>
<dbReference type="CDD" id="cd01949">
    <property type="entry name" value="GGDEF"/>
    <property type="match status" value="1"/>
</dbReference>
<dbReference type="CDD" id="cd01948">
    <property type="entry name" value="EAL"/>
    <property type="match status" value="1"/>
</dbReference>
<dbReference type="SMART" id="SM00267">
    <property type="entry name" value="GGDEF"/>
    <property type="match status" value="1"/>
</dbReference>
<dbReference type="SMART" id="SM00052">
    <property type="entry name" value="EAL"/>
    <property type="match status" value="1"/>
</dbReference>
<dbReference type="GO" id="GO:0016020">
    <property type="term" value="C:membrane"/>
    <property type="evidence" value="ECO:0007669"/>
    <property type="project" value="UniProtKB-SubCell"/>
</dbReference>
<dbReference type="Gene3D" id="3.20.20.450">
    <property type="entry name" value="EAL domain"/>
    <property type="match status" value="1"/>
</dbReference>
<dbReference type="EMBL" id="SGWV01000011">
    <property type="protein sequence ID" value="RZS52274.1"/>
    <property type="molecule type" value="Genomic_DNA"/>
</dbReference>
<dbReference type="Proteomes" id="UP000293433">
    <property type="component" value="Unassembled WGS sequence"/>
</dbReference>
<feature type="region of interest" description="Disordered" evidence="5">
    <location>
        <begin position="1"/>
        <end position="21"/>
    </location>
</feature>
<dbReference type="PROSITE" id="PS50887">
    <property type="entry name" value="GGDEF"/>
    <property type="match status" value="1"/>
</dbReference>
<name>A0A4Q7LDX7_9BURK</name>
<dbReference type="SUPFAM" id="SSF55073">
    <property type="entry name" value="Nucleotide cyclase"/>
    <property type="match status" value="1"/>
</dbReference>
<comment type="caution">
    <text evidence="11">The sequence shown here is derived from an EMBL/GenBank/DDBJ whole genome shotgun (WGS) entry which is preliminary data.</text>
</comment>
<feature type="transmembrane region" description="Helical" evidence="6">
    <location>
        <begin position="33"/>
        <end position="53"/>
    </location>
</feature>
<dbReference type="SUPFAM" id="SSF55785">
    <property type="entry name" value="PYP-like sensor domain (PAS domain)"/>
    <property type="match status" value="1"/>
</dbReference>
<keyword evidence="12" id="KW-1185">Reference proteome</keyword>
<dbReference type="Pfam" id="PF08448">
    <property type="entry name" value="PAS_4"/>
    <property type="match status" value="1"/>
</dbReference>
<dbReference type="Pfam" id="PF00990">
    <property type="entry name" value="GGDEF"/>
    <property type="match status" value="1"/>
</dbReference>
<dbReference type="PANTHER" id="PTHR44757">
    <property type="entry name" value="DIGUANYLATE CYCLASE DGCP"/>
    <property type="match status" value="1"/>
</dbReference>
<dbReference type="Pfam" id="PF00563">
    <property type="entry name" value="EAL"/>
    <property type="match status" value="1"/>
</dbReference>
<dbReference type="AlphaFoldDB" id="A0A4Q7LDX7"/>
<evidence type="ECO:0000256" key="4">
    <source>
        <dbReference type="ARBA" id="ARBA00023136"/>
    </source>
</evidence>
<dbReference type="InterPro" id="IPR001633">
    <property type="entry name" value="EAL_dom"/>
</dbReference>
<dbReference type="CDD" id="cd00130">
    <property type="entry name" value="PAS"/>
    <property type="match status" value="1"/>
</dbReference>
<dbReference type="InterPro" id="IPR013656">
    <property type="entry name" value="PAS_4"/>
</dbReference>
<dbReference type="PROSITE" id="PS50112">
    <property type="entry name" value="PAS"/>
    <property type="match status" value="1"/>
</dbReference>
<sequence>MSNASLTRQTLDTPPTVPPATTLSPARWVPAAWRPWLSALLATLAVGLLLAMVDRTERAHLEHDQRAMVLERLSLVRVRLESHLNEVIASARSLALVYATRPDFSEDEFVAMARVASEGRTSLVNIGLIRGTVLRHVHPLPGSEKAIGLDIRKTPSMWPAFQRMMATRATIIAGPVALVQGGTGIIVRIPVHRLGPPDTPGLGDFLGAISIPLDAEKVFAESGLPELEEEFVVALRGRDGQGARGDVFMGLPSTFDQALAQQEIVLPGGAWQIAAYPRDEGLPASVQRLRLVGVLMCAMAGLLAFNLTRQAQRRAESDARLNAANLRLQTVLQTIPDLMFEMDSDGRYLDIWPGRDADLLAFRREDLIGRTVDQMLPPEAVTQVMLTLAEAKASGSARGRRITLTLPHGESHFELSAAVNDDPVAPRFVLMSRDVTHRQQVEQEIERLAFHDPLTGLPNRRLLTDRLHHALSACARNHRRAALLFIDLDNFKSLNDTQGHDVGDLLLVEVARRLTGIVREIDTVARLGGDEFVVLIEDLEPSGDNAAAAARGVGEKIGAAVAQPHALRDVVHVATCSVGIRVFEHGARVEDLLKHADTAMYAAKTAGRNTVRFFDPAMEAALQHRSQTESGLRLALQRHEFDLHAQIQVDTQDRPIGAEVLLRWHHPERGLVGPAEFIGLAEDVGLIVPIGRWVLERAAAQLRSWQGRPVLGRLSLAVNVSPRQLHEPGFVEMVRQIVADHGIDPALLKLEITESAVLDDVDQVVALMQSLGLSGVRFSMDDFGTGYSSLQYLKRLPLSQLKIDRSFVRDLASDHNDQAIVRTIIAMAHTMNLDVIAEGVETTLQRSLLTAAGCSRFQGYLIGRPVPMPEFEALVDRLGQTATPMA</sequence>
<accession>A0A4Q7LDX7</accession>
<dbReference type="InterPro" id="IPR035919">
    <property type="entry name" value="EAL_sf"/>
</dbReference>
<feature type="domain" description="EAL" evidence="9">
    <location>
        <begin position="625"/>
        <end position="879"/>
    </location>
</feature>
<dbReference type="InterPro" id="IPR035965">
    <property type="entry name" value="PAS-like_dom_sf"/>
</dbReference>
<evidence type="ECO:0000259" key="10">
    <source>
        <dbReference type="PROSITE" id="PS50887"/>
    </source>
</evidence>
<evidence type="ECO:0000259" key="7">
    <source>
        <dbReference type="PROSITE" id="PS50112"/>
    </source>
</evidence>
<feature type="domain" description="PAS" evidence="7">
    <location>
        <begin position="324"/>
        <end position="395"/>
    </location>
</feature>
<feature type="domain" description="GGDEF" evidence="10">
    <location>
        <begin position="479"/>
        <end position="616"/>
    </location>
</feature>
<dbReference type="GO" id="GO:0007165">
    <property type="term" value="P:signal transduction"/>
    <property type="evidence" value="ECO:0007669"/>
    <property type="project" value="UniProtKB-ARBA"/>
</dbReference>
<dbReference type="PANTHER" id="PTHR44757:SF2">
    <property type="entry name" value="BIOFILM ARCHITECTURE MAINTENANCE PROTEIN MBAA"/>
    <property type="match status" value="1"/>
</dbReference>
<feature type="domain" description="CHASE" evidence="8">
    <location>
        <begin position="133"/>
        <end position="274"/>
    </location>
</feature>
<dbReference type="PROSITE" id="PS50883">
    <property type="entry name" value="EAL"/>
    <property type="match status" value="1"/>
</dbReference>
<dbReference type="InterPro" id="IPR052155">
    <property type="entry name" value="Biofilm_reg_signaling"/>
</dbReference>
<organism evidence="11 12">
    <name type="scientific">Sphaerotilus mobilis</name>
    <dbReference type="NCBI Taxonomy" id="47994"/>
    <lineage>
        <taxon>Bacteria</taxon>
        <taxon>Pseudomonadati</taxon>
        <taxon>Pseudomonadota</taxon>
        <taxon>Betaproteobacteria</taxon>
        <taxon>Burkholderiales</taxon>
        <taxon>Sphaerotilaceae</taxon>
        <taxon>Sphaerotilus</taxon>
    </lineage>
</organism>
<evidence type="ECO:0000256" key="5">
    <source>
        <dbReference type="SAM" id="MobiDB-lite"/>
    </source>
</evidence>
<evidence type="ECO:0000256" key="2">
    <source>
        <dbReference type="ARBA" id="ARBA00022692"/>
    </source>
</evidence>
<dbReference type="InterPro" id="IPR006189">
    <property type="entry name" value="CHASE_dom"/>
</dbReference>
<dbReference type="NCBIfam" id="TIGR00254">
    <property type="entry name" value="GGDEF"/>
    <property type="match status" value="1"/>
</dbReference>
<protein>
    <submittedName>
        <fullName evidence="11">PAS domain S-box-containing protein/diguanylate cyclase (GGDEF)-like protein</fullName>
    </submittedName>
</protein>
<dbReference type="InterPro" id="IPR029787">
    <property type="entry name" value="Nucleotide_cyclase"/>
</dbReference>
<dbReference type="Gene3D" id="3.30.70.270">
    <property type="match status" value="1"/>
</dbReference>
<evidence type="ECO:0000259" key="8">
    <source>
        <dbReference type="PROSITE" id="PS50839"/>
    </source>
</evidence>
<gene>
    <name evidence="11" type="ORF">EV685_3466</name>
</gene>
<dbReference type="InterPro" id="IPR000160">
    <property type="entry name" value="GGDEF_dom"/>
</dbReference>
<dbReference type="InterPro" id="IPR043128">
    <property type="entry name" value="Rev_trsase/Diguanyl_cyclase"/>
</dbReference>
<evidence type="ECO:0000256" key="3">
    <source>
        <dbReference type="ARBA" id="ARBA00022989"/>
    </source>
</evidence>
<evidence type="ECO:0000313" key="12">
    <source>
        <dbReference type="Proteomes" id="UP000293433"/>
    </source>
</evidence>
<dbReference type="InterPro" id="IPR042240">
    <property type="entry name" value="CHASE_sf"/>
</dbReference>
<evidence type="ECO:0000259" key="9">
    <source>
        <dbReference type="PROSITE" id="PS50883"/>
    </source>
</evidence>
<evidence type="ECO:0000256" key="1">
    <source>
        <dbReference type="ARBA" id="ARBA00004370"/>
    </source>
</evidence>
<dbReference type="FunFam" id="3.30.70.270:FF:000001">
    <property type="entry name" value="Diguanylate cyclase domain protein"/>
    <property type="match status" value="1"/>
</dbReference>
<dbReference type="SUPFAM" id="SSF141868">
    <property type="entry name" value="EAL domain-like"/>
    <property type="match status" value="1"/>
</dbReference>
<dbReference type="Gene3D" id="3.30.450.20">
    <property type="entry name" value="PAS domain"/>
    <property type="match status" value="1"/>
</dbReference>
<dbReference type="NCBIfam" id="TIGR00229">
    <property type="entry name" value="sensory_box"/>
    <property type="match status" value="1"/>
</dbReference>
<keyword evidence="2 6" id="KW-0812">Transmembrane</keyword>
<evidence type="ECO:0000313" key="11">
    <source>
        <dbReference type="EMBL" id="RZS52274.1"/>
    </source>
</evidence>
<dbReference type="GO" id="GO:0003824">
    <property type="term" value="F:catalytic activity"/>
    <property type="evidence" value="ECO:0007669"/>
    <property type="project" value="UniProtKB-ARBA"/>
</dbReference>